<feature type="region of interest" description="Disordered" evidence="1">
    <location>
        <begin position="1"/>
        <end position="78"/>
    </location>
</feature>
<dbReference type="AlphaFoldDB" id="A0A8J5MS20"/>
<organism evidence="2 3">
    <name type="scientific">Homarus americanus</name>
    <name type="common">American lobster</name>
    <dbReference type="NCBI Taxonomy" id="6706"/>
    <lineage>
        <taxon>Eukaryota</taxon>
        <taxon>Metazoa</taxon>
        <taxon>Ecdysozoa</taxon>
        <taxon>Arthropoda</taxon>
        <taxon>Crustacea</taxon>
        <taxon>Multicrustacea</taxon>
        <taxon>Malacostraca</taxon>
        <taxon>Eumalacostraca</taxon>
        <taxon>Eucarida</taxon>
        <taxon>Decapoda</taxon>
        <taxon>Pleocyemata</taxon>
        <taxon>Astacidea</taxon>
        <taxon>Nephropoidea</taxon>
        <taxon>Nephropidae</taxon>
        <taxon>Homarus</taxon>
    </lineage>
</organism>
<protein>
    <submittedName>
        <fullName evidence="2">Uncharacterized protein</fullName>
    </submittedName>
</protein>
<comment type="caution">
    <text evidence="2">The sequence shown here is derived from an EMBL/GenBank/DDBJ whole genome shotgun (WGS) entry which is preliminary data.</text>
</comment>
<keyword evidence="3" id="KW-1185">Reference proteome</keyword>
<evidence type="ECO:0000313" key="3">
    <source>
        <dbReference type="Proteomes" id="UP000747542"/>
    </source>
</evidence>
<reference evidence="2" key="1">
    <citation type="journal article" date="2021" name="Sci. Adv.">
        <title>The American lobster genome reveals insights on longevity, neural, and immune adaptations.</title>
        <authorList>
            <person name="Polinski J.M."/>
            <person name="Zimin A.V."/>
            <person name="Clark K.F."/>
            <person name="Kohn A.B."/>
            <person name="Sadowski N."/>
            <person name="Timp W."/>
            <person name="Ptitsyn A."/>
            <person name="Khanna P."/>
            <person name="Romanova D.Y."/>
            <person name="Williams P."/>
            <person name="Greenwood S.J."/>
            <person name="Moroz L.L."/>
            <person name="Walt D.R."/>
            <person name="Bodnar A.G."/>
        </authorList>
    </citation>
    <scope>NUCLEOTIDE SEQUENCE</scope>
    <source>
        <strain evidence="2">GMGI-L3</strain>
    </source>
</reference>
<evidence type="ECO:0000256" key="1">
    <source>
        <dbReference type="SAM" id="MobiDB-lite"/>
    </source>
</evidence>
<feature type="compositionally biased region" description="Low complexity" evidence="1">
    <location>
        <begin position="68"/>
        <end position="78"/>
    </location>
</feature>
<evidence type="ECO:0000313" key="2">
    <source>
        <dbReference type="EMBL" id="KAG7161226.1"/>
    </source>
</evidence>
<sequence>MNFCLHPQLTTTSSDEDDEDDDDDEDEEWFSPTSSSPSSSSCALGDSEVFLQESAFGSFTSPPGEPEGPGTVPSPRRLRFRSSTSSWSSYHSSSSSDLGHPTRRGSVKRFFQRPLSVLRSLSWGEKELDALSCAPSTSLLQEFTDALLHVYRTNTFPPEGLQQFHEKLAVLVMGGGGGLALRWWQSEVVPGGTRMLAVRVASPLDGDRLTALVAAWRSLYTSTLPLLLALLAPINNLDVRGDVLSAFRDTVVPYADLPAIRQSQPKAFTAHAWTLKQMTLLLASLGPCTCDLLGGKEAGGRQRSREGDNKDKPGRERERRNINDIVWLLLEKEVRKMEIEGGVFSHLLHLHHGGGGRVHLASLHHHRRHHLNRILQSLEEPPGRGQWLKRNSSSVVTLEELLKSAAAR</sequence>
<feature type="compositionally biased region" description="Acidic residues" evidence="1">
    <location>
        <begin position="14"/>
        <end position="29"/>
    </location>
</feature>
<feature type="region of interest" description="Disordered" evidence="1">
    <location>
        <begin position="296"/>
        <end position="316"/>
    </location>
</feature>
<name>A0A8J5MS20_HOMAM</name>
<gene>
    <name evidence="2" type="ORF">Hamer_G016280</name>
</gene>
<proteinExistence type="predicted"/>
<feature type="compositionally biased region" description="Basic and acidic residues" evidence="1">
    <location>
        <begin position="298"/>
        <end position="316"/>
    </location>
</feature>
<dbReference type="Proteomes" id="UP000747542">
    <property type="component" value="Unassembled WGS sequence"/>
</dbReference>
<accession>A0A8J5MS20</accession>
<feature type="compositionally biased region" description="Low complexity" evidence="1">
    <location>
        <begin position="31"/>
        <end position="41"/>
    </location>
</feature>
<dbReference type="EMBL" id="JAHLQT010029607">
    <property type="protein sequence ID" value="KAG7161226.1"/>
    <property type="molecule type" value="Genomic_DNA"/>
</dbReference>